<dbReference type="Pfam" id="PF11877">
    <property type="entry name" value="DUF3397"/>
    <property type="match status" value="1"/>
</dbReference>
<dbReference type="Proteomes" id="UP000028185">
    <property type="component" value="Chromosome"/>
</dbReference>
<keyword evidence="1" id="KW-1133">Transmembrane helix</keyword>
<feature type="transmembrane region" description="Helical" evidence="1">
    <location>
        <begin position="67"/>
        <end position="85"/>
    </location>
</feature>
<feature type="transmembrane region" description="Helical" evidence="1">
    <location>
        <begin position="97"/>
        <end position="120"/>
    </location>
</feature>
<evidence type="ECO:0000313" key="3">
    <source>
        <dbReference type="Proteomes" id="UP000028185"/>
    </source>
</evidence>
<organism evidence="2 3">
    <name type="scientific">Streptococcus suis 6407</name>
    <dbReference type="NCBI Taxonomy" id="1214179"/>
    <lineage>
        <taxon>Bacteria</taxon>
        <taxon>Bacillati</taxon>
        <taxon>Bacillota</taxon>
        <taxon>Bacilli</taxon>
        <taxon>Lactobacillales</taxon>
        <taxon>Streptococcaceae</taxon>
        <taxon>Streptococcus</taxon>
    </lineage>
</organism>
<evidence type="ECO:0000313" key="2">
    <source>
        <dbReference type="EMBL" id="AIG43143.1"/>
    </source>
</evidence>
<sequence>MFESIIFLKIVAFLFIFLTLAISIIAVKFFRLQNRGWNFADIAFPLYAIEFYLISDKAYYNSLLPQLVLALSLLAIGLCGFFLLKKKNFLYRRFFKVFWRASFILTFLMYLALVIAVFTLKS</sequence>
<accession>A0A075SH21</accession>
<dbReference type="EMBL" id="CP008921">
    <property type="protein sequence ID" value="AIG43143.1"/>
    <property type="molecule type" value="Genomic_DNA"/>
</dbReference>
<reference evidence="2 3" key="1">
    <citation type="journal article" date="2014" name="Genome Announc.">
        <title>Whole-Genome Sequence of Streptococcus suis Serotype 4 Reference Strain 6407.</title>
        <authorList>
            <person name="Wang K."/>
            <person name="Chen J."/>
            <person name="Yao H."/>
            <person name="Lu C."/>
        </authorList>
    </citation>
    <scope>NUCLEOTIDE SEQUENCE [LARGE SCALE GENOMIC DNA]</scope>
    <source>
        <strain evidence="2">6407</strain>
    </source>
</reference>
<dbReference type="RefSeq" id="WP_004194874.1">
    <property type="nucleotide sequence ID" value="NZ_ALLE01000004.1"/>
</dbReference>
<protein>
    <submittedName>
        <fullName evidence="2">Membrane protein</fullName>
    </submittedName>
</protein>
<dbReference type="HOGENOM" id="CLU_161296_1_0_9"/>
<dbReference type="PATRIC" id="fig|1214179.4.peg.656"/>
<keyword evidence="1" id="KW-0472">Membrane</keyword>
<name>A0A075SH21_STRSU</name>
<keyword evidence="1" id="KW-0812">Transmembrane</keyword>
<dbReference type="GeneID" id="8155016"/>
<dbReference type="InterPro" id="IPR024515">
    <property type="entry name" value="DUF3397"/>
</dbReference>
<evidence type="ECO:0000256" key="1">
    <source>
        <dbReference type="SAM" id="Phobius"/>
    </source>
</evidence>
<proteinExistence type="predicted"/>
<feature type="transmembrane region" description="Helical" evidence="1">
    <location>
        <begin position="6"/>
        <end position="30"/>
    </location>
</feature>
<dbReference type="AlphaFoldDB" id="A0A075SH21"/>
<gene>
    <name evidence="2" type="ORF">ID09_03445</name>
</gene>